<dbReference type="PANTHER" id="PTHR12387:SF0">
    <property type="entry name" value="26S PROTEASOME NON-ATPASE REGULATORY SUBUNIT 8"/>
    <property type="match status" value="1"/>
</dbReference>
<dbReference type="EMBL" id="NBCO01000017">
    <property type="protein sequence ID" value="ORC88371.1"/>
    <property type="molecule type" value="Genomic_DNA"/>
</dbReference>
<evidence type="ECO:0000259" key="3">
    <source>
        <dbReference type="PROSITE" id="PS50250"/>
    </source>
</evidence>
<dbReference type="Pfam" id="PF10075">
    <property type="entry name" value="CSN8_PSD8_EIF3K"/>
    <property type="match status" value="1"/>
</dbReference>
<dbReference type="PROSITE" id="PS50250">
    <property type="entry name" value="PCI"/>
    <property type="match status" value="1"/>
</dbReference>
<feature type="domain" description="PCI" evidence="3">
    <location>
        <begin position="85"/>
        <end position="256"/>
    </location>
</feature>
<dbReference type="InterPro" id="IPR000717">
    <property type="entry name" value="PCI_dom"/>
</dbReference>
<comment type="similarity">
    <text evidence="1">Belongs to the proteasome subunit S14 family.</text>
</comment>
<dbReference type="GO" id="GO:0005634">
    <property type="term" value="C:nucleus"/>
    <property type="evidence" value="ECO:0007669"/>
    <property type="project" value="TreeGrafter"/>
</dbReference>
<evidence type="ECO:0000313" key="4">
    <source>
        <dbReference type="EMBL" id="ORC88371.1"/>
    </source>
</evidence>
<keyword evidence="5" id="KW-1185">Reference proteome</keyword>
<dbReference type="AlphaFoldDB" id="A0A1X0NUT6"/>
<sequence length="274" mass="31431">MSDVSVIGAVVRQAAESLQKLKAAYDAKDDETCLSLLVDIKKKLILLPTFLCPSQQSPNRLQELILTREVLEHAVLVSARLKDLDNFELYFNQLNVYYTDIDVSELPESPLYLLILGLNLVRLLVRSRIAQFHSELEKIPNQIHGTNTYIRFAVLLERYLMEGSYNKLLNSRHQAPSNEYIPVVEMLESTVRQEVAECIPRAYTTLSIDKAQKILMVDSSEDVKQLGRRFNWQLSPDGSSFLFTREEDVAKAEVPFQDMLKHHLHFAAELQRIV</sequence>
<dbReference type="GO" id="GO:0008541">
    <property type="term" value="C:proteasome regulatory particle, lid subcomplex"/>
    <property type="evidence" value="ECO:0007669"/>
    <property type="project" value="TreeGrafter"/>
</dbReference>
<dbReference type="GeneID" id="39986102"/>
<dbReference type="GO" id="GO:0043161">
    <property type="term" value="P:proteasome-mediated ubiquitin-dependent protein catabolic process"/>
    <property type="evidence" value="ECO:0007669"/>
    <property type="project" value="TreeGrafter"/>
</dbReference>
<dbReference type="GO" id="GO:0005829">
    <property type="term" value="C:cytosol"/>
    <property type="evidence" value="ECO:0007669"/>
    <property type="project" value="TreeGrafter"/>
</dbReference>
<name>A0A1X0NUT6_9TRYP</name>
<organism evidence="4 5">
    <name type="scientific">Trypanosoma theileri</name>
    <dbReference type="NCBI Taxonomy" id="67003"/>
    <lineage>
        <taxon>Eukaryota</taxon>
        <taxon>Discoba</taxon>
        <taxon>Euglenozoa</taxon>
        <taxon>Kinetoplastea</taxon>
        <taxon>Metakinetoplastina</taxon>
        <taxon>Trypanosomatida</taxon>
        <taxon>Trypanosomatidae</taxon>
        <taxon>Trypanosoma</taxon>
    </lineage>
</organism>
<protein>
    <submittedName>
        <fullName evidence="4">Proteasome regulatory non-ATPase subunit</fullName>
    </submittedName>
</protein>
<keyword evidence="2 4" id="KW-0647">Proteasome</keyword>
<gene>
    <name evidence="4" type="ORF">TM35_000172430</name>
</gene>
<proteinExistence type="inferred from homology"/>
<comment type="caution">
    <text evidence="4">The sequence shown here is derived from an EMBL/GenBank/DDBJ whole genome shotgun (WGS) entry which is preliminary data.</text>
</comment>
<dbReference type="RefSeq" id="XP_028882437.1">
    <property type="nucleotide sequence ID" value="XM_029026322.1"/>
</dbReference>
<evidence type="ECO:0000313" key="5">
    <source>
        <dbReference type="Proteomes" id="UP000192257"/>
    </source>
</evidence>
<evidence type="ECO:0000256" key="2">
    <source>
        <dbReference type="ARBA" id="ARBA00022942"/>
    </source>
</evidence>
<dbReference type="InterPro" id="IPR006746">
    <property type="entry name" value="26S_Psome_Rpn12"/>
</dbReference>
<dbReference type="Gene3D" id="1.25.40.990">
    <property type="match status" value="1"/>
</dbReference>
<dbReference type="OrthoDB" id="409122at2759"/>
<dbReference type="VEuPathDB" id="TriTrypDB:TM35_000172430"/>
<evidence type="ECO:0000256" key="1">
    <source>
        <dbReference type="ARBA" id="ARBA00009627"/>
    </source>
</evidence>
<dbReference type="STRING" id="67003.A0A1X0NUT6"/>
<dbReference type="Proteomes" id="UP000192257">
    <property type="component" value="Unassembled WGS sequence"/>
</dbReference>
<dbReference type="PANTHER" id="PTHR12387">
    <property type="entry name" value="26S PROTEASOME NON-ATPASE REGULATORY SUBUNIT 8"/>
    <property type="match status" value="1"/>
</dbReference>
<reference evidence="4 5" key="1">
    <citation type="submission" date="2017-03" db="EMBL/GenBank/DDBJ databases">
        <title>An alternative strategy for trypanosome survival in the mammalian bloodstream revealed through genome and transcriptome analysis of the ubiquitous bovine parasite Trypanosoma (Megatrypanum) theileri.</title>
        <authorList>
            <person name="Kelly S."/>
            <person name="Ivens A."/>
            <person name="Mott A."/>
            <person name="O'Neill E."/>
            <person name="Emms D."/>
            <person name="Macleod O."/>
            <person name="Voorheis P."/>
            <person name="Matthews J."/>
            <person name="Matthews K."/>
            <person name="Carrington M."/>
        </authorList>
    </citation>
    <scope>NUCLEOTIDE SEQUENCE [LARGE SCALE GENOMIC DNA]</scope>
    <source>
        <strain evidence="4">Edinburgh</strain>
    </source>
</reference>
<dbReference type="InterPro" id="IPR033464">
    <property type="entry name" value="CSN8_PSD8_EIF3K"/>
</dbReference>
<dbReference type="FunFam" id="1.25.40.990:FF:000001">
    <property type="entry name" value="26S proteasome non-ATPase regulatory subunit"/>
    <property type="match status" value="1"/>
</dbReference>
<accession>A0A1X0NUT6</accession>